<accession>A0ABM8RV44</accession>
<name>A0ABM8RV44_9BACT</name>
<dbReference type="Proteomes" id="UP000675880">
    <property type="component" value="Unassembled WGS sequence"/>
</dbReference>
<gene>
    <name evidence="1" type="ORF">NSPZN2_40408</name>
</gene>
<dbReference type="EMBL" id="CAJNBJ010000017">
    <property type="protein sequence ID" value="CAE6773551.1"/>
    <property type="molecule type" value="Genomic_DNA"/>
</dbReference>
<organism evidence="1 2">
    <name type="scientific">Nitrospira defluvii</name>
    <dbReference type="NCBI Taxonomy" id="330214"/>
    <lineage>
        <taxon>Bacteria</taxon>
        <taxon>Pseudomonadati</taxon>
        <taxon>Nitrospirota</taxon>
        <taxon>Nitrospiria</taxon>
        <taxon>Nitrospirales</taxon>
        <taxon>Nitrospiraceae</taxon>
        <taxon>Nitrospira</taxon>
    </lineage>
</organism>
<proteinExistence type="predicted"/>
<protein>
    <submittedName>
        <fullName evidence="1">Uncharacterized protein</fullName>
    </submittedName>
</protein>
<evidence type="ECO:0000313" key="2">
    <source>
        <dbReference type="Proteomes" id="UP000675880"/>
    </source>
</evidence>
<evidence type="ECO:0000313" key="1">
    <source>
        <dbReference type="EMBL" id="CAE6773551.1"/>
    </source>
</evidence>
<comment type="caution">
    <text evidence="1">The sequence shown here is derived from an EMBL/GenBank/DDBJ whole genome shotgun (WGS) entry which is preliminary data.</text>
</comment>
<reference evidence="1 2" key="1">
    <citation type="submission" date="2021-02" db="EMBL/GenBank/DDBJ databases">
        <authorList>
            <person name="Han P."/>
        </authorList>
    </citation>
    <scope>NUCLEOTIDE SEQUENCE [LARGE SCALE GENOMIC DNA]</scope>
    <source>
        <strain evidence="1">Candidatus Nitrospira sp. ZN2</strain>
    </source>
</reference>
<sequence length="28" mass="2966">MPTGIRQSPRGDNKALARLAQAVAESLD</sequence>
<keyword evidence="2" id="KW-1185">Reference proteome</keyword>